<accession>A0A2K3D527</accession>
<dbReference type="PANTHER" id="PTHR43649:SF12">
    <property type="entry name" value="DIACETYLCHITOBIOSE BINDING PROTEIN DASA"/>
    <property type="match status" value="1"/>
</dbReference>
<dbReference type="EMBL" id="CM008973">
    <property type="protein sequence ID" value="PNW75641.1"/>
    <property type="molecule type" value="Genomic_DNA"/>
</dbReference>
<proteinExistence type="predicted"/>
<dbReference type="FunFam" id="3.40.190.10:FF:000769">
    <property type="entry name" value="Predicted protein"/>
    <property type="match status" value="1"/>
</dbReference>
<evidence type="ECO:0000313" key="2">
    <source>
        <dbReference type="Proteomes" id="UP000006906"/>
    </source>
</evidence>
<dbReference type="KEGG" id="cre:CHLRE_12g534980v5"/>
<keyword evidence="2" id="KW-1185">Reference proteome</keyword>
<dbReference type="GO" id="GO:0022857">
    <property type="term" value="F:transmembrane transporter activity"/>
    <property type="evidence" value="ECO:0000318"/>
    <property type="project" value="GO_Central"/>
</dbReference>
<dbReference type="Gramene" id="PNW75641">
    <property type="protein sequence ID" value="PNW75641"/>
    <property type="gene ID" value="CHLRE_12g534980v5"/>
</dbReference>
<dbReference type="InterPro" id="IPR050490">
    <property type="entry name" value="Bact_solute-bd_prot1"/>
</dbReference>
<dbReference type="AlphaFoldDB" id="A0A2K3D527"/>
<dbReference type="OrthoDB" id="542878at2759"/>
<dbReference type="PaxDb" id="3055-EDP03561"/>
<reference evidence="1 2" key="1">
    <citation type="journal article" date="2007" name="Science">
        <title>The Chlamydomonas genome reveals the evolution of key animal and plant functions.</title>
        <authorList>
            <person name="Merchant S.S."/>
            <person name="Prochnik S.E."/>
            <person name="Vallon O."/>
            <person name="Harris E.H."/>
            <person name="Karpowicz S.J."/>
            <person name="Witman G.B."/>
            <person name="Terry A."/>
            <person name="Salamov A."/>
            <person name="Fritz-Laylin L.K."/>
            <person name="Marechal-Drouard L."/>
            <person name="Marshall W.F."/>
            <person name="Qu L.H."/>
            <person name="Nelson D.R."/>
            <person name="Sanderfoot A.A."/>
            <person name="Spalding M.H."/>
            <person name="Kapitonov V.V."/>
            <person name="Ren Q."/>
            <person name="Ferris P."/>
            <person name="Lindquist E."/>
            <person name="Shapiro H."/>
            <person name="Lucas S.M."/>
            <person name="Grimwood J."/>
            <person name="Schmutz J."/>
            <person name="Cardol P."/>
            <person name="Cerutti H."/>
            <person name="Chanfreau G."/>
            <person name="Chen C.L."/>
            <person name="Cognat V."/>
            <person name="Croft M.T."/>
            <person name="Dent R."/>
            <person name="Dutcher S."/>
            <person name="Fernandez E."/>
            <person name="Fukuzawa H."/>
            <person name="Gonzalez-Ballester D."/>
            <person name="Gonzalez-Halphen D."/>
            <person name="Hallmann A."/>
            <person name="Hanikenne M."/>
            <person name="Hippler M."/>
            <person name="Inwood W."/>
            <person name="Jabbari K."/>
            <person name="Kalanon M."/>
            <person name="Kuras R."/>
            <person name="Lefebvre P.A."/>
            <person name="Lemaire S.D."/>
            <person name="Lobanov A.V."/>
            <person name="Lohr M."/>
            <person name="Manuell A."/>
            <person name="Meier I."/>
            <person name="Mets L."/>
            <person name="Mittag M."/>
            <person name="Mittelmeier T."/>
            <person name="Moroney J.V."/>
            <person name="Moseley J."/>
            <person name="Napoli C."/>
            <person name="Nedelcu A.M."/>
            <person name="Niyogi K."/>
            <person name="Novoselov S.V."/>
            <person name="Paulsen I.T."/>
            <person name="Pazour G."/>
            <person name="Purton S."/>
            <person name="Ral J.P."/>
            <person name="Riano-Pachon D.M."/>
            <person name="Riekhof W."/>
            <person name="Rymarquis L."/>
            <person name="Schroda M."/>
            <person name="Stern D."/>
            <person name="Umen J."/>
            <person name="Willows R."/>
            <person name="Wilson N."/>
            <person name="Zimmer S.L."/>
            <person name="Allmer J."/>
            <person name="Balk J."/>
            <person name="Bisova K."/>
            <person name="Chen C.J."/>
            <person name="Elias M."/>
            <person name="Gendler K."/>
            <person name="Hauser C."/>
            <person name="Lamb M.R."/>
            <person name="Ledford H."/>
            <person name="Long J.C."/>
            <person name="Minagawa J."/>
            <person name="Page M.D."/>
            <person name="Pan J."/>
            <person name="Pootakham W."/>
            <person name="Roje S."/>
            <person name="Rose A."/>
            <person name="Stahlberg E."/>
            <person name="Terauchi A.M."/>
            <person name="Yang P."/>
            <person name="Ball S."/>
            <person name="Bowler C."/>
            <person name="Dieckmann C.L."/>
            <person name="Gladyshev V.N."/>
            <person name="Green P."/>
            <person name="Jorgensen R."/>
            <person name="Mayfield S."/>
            <person name="Mueller-Roeber B."/>
            <person name="Rajamani S."/>
            <person name="Sayre R.T."/>
            <person name="Brokstein P."/>
            <person name="Dubchak I."/>
            <person name="Goodstein D."/>
            <person name="Hornick L."/>
            <person name="Huang Y.W."/>
            <person name="Jhaveri J."/>
            <person name="Luo Y."/>
            <person name="Martinez D."/>
            <person name="Ngau W.C."/>
            <person name="Otillar B."/>
            <person name="Poliakov A."/>
            <person name="Porter A."/>
            <person name="Szajkowski L."/>
            <person name="Werner G."/>
            <person name="Zhou K."/>
            <person name="Grigoriev I.V."/>
            <person name="Rokhsar D.S."/>
            <person name="Grossman A.R."/>
        </authorList>
    </citation>
    <scope>NUCLEOTIDE SEQUENCE [LARGE SCALE GENOMIC DNA]</scope>
    <source>
        <strain evidence="2">CC-503</strain>
    </source>
</reference>
<gene>
    <name evidence="1" type="ORF">CHLRE_12g534980v5</name>
</gene>
<dbReference type="STRING" id="3055.A0A2K3D527"/>
<dbReference type="InParanoid" id="A0A2K3D527"/>
<dbReference type="SUPFAM" id="SSF53850">
    <property type="entry name" value="Periplasmic binding protein-like II"/>
    <property type="match status" value="1"/>
</dbReference>
<organism evidence="1 2">
    <name type="scientific">Chlamydomonas reinhardtii</name>
    <name type="common">Chlamydomonas smithii</name>
    <dbReference type="NCBI Taxonomy" id="3055"/>
    <lineage>
        <taxon>Eukaryota</taxon>
        <taxon>Viridiplantae</taxon>
        <taxon>Chlorophyta</taxon>
        <taxon>core chlorophytes</taxon>
        <taxon>Chlorophyceae</taxon>
        <taxon>CS clade</taxon>
        <taxon>Chlamydomonadales</taxon>
        <taxon>Chlamydomonadaceae</taxon>
        <taxon>Chlamydomonas</taxon>
    </lineage>
</organism>
<dbReference type="PANTHER" id="PTHR43649">
    <property type="entry name" value="ARABINOSE-BINDING PROTEIN-RELATED"/>
    <property type="match status" value="1"/>
</dbReference>
<name>A0A2K3D527_CHLRE</name>
<dbReference type="GeneID" id="5718505"/>
<dbReference type="Gene3D" id="3.40.190.10">
    <property type="entry name" value="Periplasmic binding protein-like II"/>
    <property type="match status" value="1"/>
</dbReference>
<dbReference type="Proteomes" id="UP000006906">
    <property type="component" value="Chromosome 12"/>
</dbReference>
<evidence type="ECO:0000313" key="1">
    <source>
        <dbReference type="EMBL" id="PNW75641.1"/>
    </source>
</evidence>
<dbReference type="ExpressionAtlas" id="A0A2K3D527">
    <property type="expression patterns" value="baseline"/>
</dbReference>
<protein>
    <submittedName>
        <fullName evidence="1">Uncharacterized protein</fullName>
    </submittedName>
</protein>
<dbReference type="RefSeq" id="XP_042918724.1">
    <property type="nucleotide sequence ID" value="XM_043068629.1"/>
</dbReference>
<dbReference type="GO" id="GO:0016020">
    <property type="term" value="C:membrane"/>
    <property type="evidence" value="ECO:0000318"/>
    <property type="project" value="GO_Central"/>
</dbReference>
<sequence length="225" mass="24515">MKEDWAGIAPALRERSAVVGIPVTTSPVFLFYHKPVFARDNLTVPVTWEQVLALAERYNGTDLNGDSVPGYGMCMTPSECFVDGTILTWVLGSYAQTHGASQGLFIDAETMSNLANTSALTAALDVMRRLRRVGPRSGNCAVFEDETYLEGRCLLSITTPTTFKAAYSPEKPARFAAMRGRMGMAPFPGSTRVLDRASGNLTDCDAARCPMARVYINDTVSDPLW</sequence>